<dbReference type="CDD" id="cd01449">
    <property type="entry name" value="TST_Repeat_2"/>
    <property type="match status" value="1"/>
</dbReference>
<dbReference type="Gene3D" id="3.40.250.10">
    <property type="entry name" value="Rhodanese-like domain"/>
    <property type="match status" value="2"/>
</dbReference>
<keyword evidence="1" id="KW-0808">Transferase</keyword>
<organism evidence="4 5">
    <name type="scientific">Lederbergia citrea</name>
    <dbReference type="NCBI Taxonomy" id="2833581"/>
    <lineage>
        <taxon>Bacteria</taxon>
        <taxon>Bacillati</taxon>
        <taxon>Bacillota</taxon>
        <taxon>Bacilli</taxon>
        <taxon>Bacillales</taxon>
        <taxon>Bacillaceae</taxon>
        <taxon>Lederbergia</taxon>
    </lineage>
</organism>
<protein>
    <submittedName>
        <fullName evidence="4">Sulfurtransferase</fullName>
    </submittedName>
</protein>
<evidence type="ECO:0000256" key="1">
    <source>
        <dbReference type="ARBA" id="ARBA00022679"/>
    </source>
</evidence>
<evidence type="ECO:0000313" key="4">
    <source>
        <dbReference type="EMBL" id="MBS4222148.1"/>
    </source>
</evidence>
<dbReference type="FunFam" id="3.40.250.10:FF:000035">
    <property type="entry name" value="Thiosulfate sulfurtransferase"/>
    <property type="match status" value="1"/>
</dbReference>
<dbReference type="InterPro" id="IPR001763">
    <property type="entry name" value="Rhodanese-like_dom"/>
</dbReference>
<feature type="domain" description="Rhodanese" evidence="3">
    <location>
        <begin position="15"/>
        <end position="134"/>
    </location>
</feature>
<dbReference type="PROSITE" id="PS00380">
    <property type="entry name" value="RHODANESE_1"/>
    <property type="match status" value="1"/>
</dbReference>
<sequence>MKYIKSSTWLVNELSNHRVRVVDCRFSLEDPSYGEKAYKENHIPGAVYFSLDKDLSGPVREHGGRHPLPSFEDFIIKLESAGIDHSMKVVAYDDGEGSFASRFWWMLKYFGHKEVYILDGGFKAWEASDYPLTNEIPMYKSANFVPAINEDMLATFEEVKARSQDGRAILIDSRAKVRYLGHIEPIDAKPGRIPRAINYEWTSGFENGKWKNKEAQKDRFSNLRSNDQIIVYCGSGVTATPNVLALMESGFEHVKLYAGSYSDWVSYPDNPVETGE</sequence>
<dbReference type="Pfam" id="PF00581">
    <property type="entry name" value="Rhodanese"/>
    <property type="match status" value="2"/>
</dbReference>
<dbReference type="InterPro" id="IPR001307">
    <property type="entry name" value="Thiosulphate_STrfase_CS"/>
</dbReference>
<feature type="domain" description="Rhodanese" evidence="3">
    <location>
        <begin position="164"/>
        <end position="273"/>
    </location>
</feature>
<accession>A0A942Z252</accession>
<reference evidence="4 5" key="1">
    <citation type="submission" date="2021-05" db="EMBL/GenBank/DDBJ databases">
        <title>Novel Bacillus species.</title>
        <authorList>
            <person name="Liu G."/>
        </authorList>
    </citation>
    <scope>NUCLEOTIDE SEQUENCE [LARGE SCALE GENOMIC DNA]</scope>
    <source>
        <strain evidence="4 5">FJAT-49682</strain>
    </source>
</reference>
<dbReference type="SMART" id="SM00450">
    <property type="entry name" value="RHOD"/>
    <property type="match status" value="2"/>
</dbReference>
<dbReference type="GO" id="GO:0004792">
    <property type="term" value="F:thiosulfate-cyanide sulfurtransferase activity"/>
    <property type="evidence" value="ECO:0007669"/>
    <property type="project" value="InterPro"/>
</dbReference>
<dbReference type="Proteomes" id="UP000676456">
    <property type="component" value="Unassembled WGS sequence"/>
</dbReference>
<name>A0A942Z252_9BACI</name>
<evidence type="ECO:0000256" key="2">
    <source>
        <dbReference type="ARBA" id="ARBA00022737"/>
    </source>
</evidence>
<dbReference type="AlphaFoldDB" id="A0A942Z252"/>
<dbReference type="InterPro" id="IPR036873">
    <property type="entry name" value="Rhodanese-like_dom_sf"/>
</dbReference>
<dbReference type="PANTHER" id="PTHR11364:SF27">
    <property type="entry name" value="SULFURTRANSFERASE"/>
    <property type="match status" value="1"/>
</dbReference>
<evidence type="ECO:0000259" key="3">
    <source>
        <dbReference type="PROSITE" id="PS50206"/>
    </source>
</evidence>
<comment type="caution">
    <text evidence="4">The sequence shown here is derived from an EMBL/GenBank/DDBJ whole genome shotgun (WGS) entry which is preliminary data.</text>
</comment>
<gene>
    <name evidence="4" type="ORF">KHA91_05175</name>
</gene>
<keyword evidence="2" id="KW-0677">Repeat</keyword>
<dbReference type="PANTHER" id="PTHR11364">
    <property type="entry name" value="THIOSULFATE SULFERTANSFERASE"/>
    <property type="match status" value="1"/>
</dbReference>
<dbReference type="EMBL" id="JAGYPN010000001">
    <property type="protein sequence ID" value="MBS4222148.1"/>
    <property type="molecule type" value="Genomic_DNA"/>
</dbReference>
<dbReference type="RefSeq" id="WP_213097115.1">
    <property type="nucleotide sequence ID" value="NZ_JAGYPN010000001.1"/>
</dbReference>
<keyword evidence="5" id="KW-1185">Reference proteome</keyword>
<evidence type="ECO:0000313" key="5">
    <source>
        <dbReference type="Proteomes" id="UP000676456"/>
    </source>
</evidence>
<dbReference type="PROSITE" id="PS50206">
    <property type="entry name" value="RHODANESE_3"/>
    <property type="match status" value="2"/>
</dbReference>
<dbReference type="SUPFAM" id="SSF52821">
    <property type="entry name" value="Rhodanese/Cell cycle control phosphatase"/>
    <property type="match status" value="2"/>
</dbReference>
<dbReference type="InterPro" id="IPR045078">
    <property type="entry name" value="TST/MPST-like"/>
</dbReference>
<dbReference type="CDD" id="cd01448">
    <property type="entry name" value="TST_Repeat_1"/>
    <property type="match status" value="1"/>
</dbReference>
<proteinExistence type="predicted"/>